<dbReference type="SUPFAM" id="SSF53474">
    <property type="entry name" value="alpha/beta-Hydrolases"/>
    <property type="match status" value="1"/>
</dbReference>
<dbReference type="Pfam" id="PF00550">
    <property type="entry name" value="PP-binding"/>
    <property type="match status" value="3"/>
</dbReference>
<dbReference type="InterPro" id="IPR025110">
    <property type="entry name" value="AMP-bd_C"/>
</dbReference>
<dbReference type="CDD" id="cd19540">
    <property type="entry name" value="LCL_NRPS-like"/>
    <property type="match status" value="1"/>
</dbReference>
<keyword evidence="3" id="KW-0597">Phosphoprotein</keyword>
<dbReference type="Gene3D" id="1.10.1200.10">
    <property type="entry name" value="ACP-like"/>
    <property type="match status" value="2"/>
</dbReference>
<dbReference type="CDD" id="cd19543">
    <property type="entry name" value="DCL_NRPS"/>
    <property type="match status" value="2"/>
</dbReference>
<dbReference type="Gene3D" id="3.40.50.1820">
    <property type="entry name" value="alpha/beta hydrolase"/>
    <property type="match status" value="1"/>
</dbReference>
<dbReference type="Pfam" id="PF00501">
    <property type="entry name" value="AMP-binding"/>
    <property type="match status" value="3"/>
</dbReference>
<dbReference type="InterPro" id="IPR000873">
    <property type="entry name" value="AMP-dep_synth/lig_dom"/>
</dbReference>
<evidence type="ECO:0000256" key="2">
    <source>
        <dbReference type="ARBA" id="ARBA00022450"/>
    </source>
</evidence>
<dbReference type="InterPro" id="IPR010071">
    <property type="entry name" value="AA_adenyl_dom"/>
</dbReference>
<dbReference type="Gene3D" id="3.30.559.30">
    <property type="entry name" value="Nonribosomal peptide synthetase, condensation domain"/>
    <property type="match status" value="4"/>
</dbReference>
<dbReference type="PANTHER" id="PTHR45527:SF1">
    <property type="entry name" value="FATTY ACID SYNTHASE"/>
    <property type="match status" value="1"/>
</dbReference>
<dbReference type="SUPFAM" id="SSF47336">
    <property type="entry name" value="ACP-like"/>
    <property type="match status" value="3"/>
</dbReference>
<evidence type="ECO:0000256" key="3">
    <source>
        <dbReference type="ARBA" id="ARBA00022553"/>
    </source>
</evidence>
<keyword evidence="4" id="KW-0677">Repeat</keyword>
<dbReference type="PROSITE" id="PS00455">
    <property type="entry name" value="AMP_BINDING"/>
    <property type="match status" value="2"/>
</dbReference>
<dbReference type="RefSeq" id="WP_344870720.1">
    <property type="nucleotide sequence ID" value="NZ_BAABAL010000004.1"/>
</dbReference>
<dbReference type="Gene3D" id="3.30.559.10">
    <property type="entry name" value="Chloramphenicol acetyltransferase-like domain"/>
    <property type="match status" value="4"/>
</dbReference>
<organism evidence="7 8">
    <name type="scientific">Allokutzneria multivorans</name>
    <dbReference type="NCBI Taxonomy" id="1142134"/>
    <lineage>
        <taxon>Bacteria</taxon>
        <taxon>Bacillati</taxon>
        <taxon>Actinomycetota</taxon>
        <taxon>Actinomycetes</taxon>
        <taxon>Pseudonocardiales</taxon>
        <taxon>Pseudonocardiaceae</taxon>
        <taxon>Allokutzneria</taxon>
    </lineage>
</organism>
<dbReference type="InterPro" id="IPR045851">
    <property type="entry name" value="AMP-bd_C_sf"/>
</dbReference>
<dbReference type="Proteomes" id="UP001501747">
    <property type="component" value="Unassembled WGS sequence"/>
</dbReference>
<dbReference type="SMART" id="SM00823">
    <property type="entry name" value="PKS_PP"/>
    <property type="match status" value="3"/>
</dbReference>
<evidence type="ECO:0000313" key="7">
    <source>
        <dbReference type="EMBL" id="GAA3988736.1"/>
    </source>
</evidence>
<dbReference type="EMBL" id="BAABAL010000004">
    <property type="protein sequence ID" value="GAA3988736.1"/>
    <property type="molecule type" value="Genomic_DNA"/>
</dbReference>
<dbReference type="PROSITE" id="PS50075">
    <property type="entry name" value="CARRIER"/>
    <property type="match status" value="3"/>
</dbReference>
<dbReference type="Gene3D" id="3.40.50.12780">
    <property type="entry name" value="N-terminal domain of ligase-like"/>
    <property type="match status" value="3"/>
</dbReference>
<accession>A0ABP7QW51</accession>
<evidence type="ECO:0000256" key="4">
    <source>
        <dbReference type="ARBA" id="ARBA00022737"/>
    </source>
</evidence>
<dbReference type="InterPro" id="IPR010060">
    <property type="entry name" value="NRPS_synth"/>
</dbReference>
<dbReference type="InterPro" id="IPR001031">
    <property type="entry name" value="Thioesterase"/>
</dbReference>
<dbReference type="InterPro" id="IPR023213">
    <property type="entry name" value="CAT-like_dom_sf"/>
</dbReference>
<dbReference type="InterPro" id="IPR042099">
    <property type="entry name" value="ANL_N_sf"/>
</dbReference>
<dbReference type="InterPro" id="IPR036736">
    <property type="entry name" value="ACP-like_sf"/>
</dbReference>
<dbReference type="NCBIfam" id="NF003417">
    <property type="entry name" value="PRK04813.1"/>
    <property type="match status" value="3"/>
</dbReference>
<keyword evidence="8" id="KW-1185">Reference proteome</keyword>
<evidence type="ECO:0000256" key="1">
    <source>
        <dbReference type="ARBA" id="ARBA00001957"/>
    </source>
</evidence>
<sequence>MTQSEIVEVLPVSPLQEGLLFHAMFEDGASDEYVVQVVLRLRGPLDADRLRTAMGALLRRHPNLGAAFWTEGVDEPVQVIPREVEVPWQFHDGAADLAEILRADKHRRFDPTEPPLLRCTLVRVEANEHVFVLTNHHILMDGWSMPVLLNDLFLLYQGEQPPRVTPYRNFLEWIARQDRSATEAAWRAELSGVDGPTLLAPAKSGEPVRAELGVDLSAELTEGLTALARRNGVTLNSAVQAVWSVLLGALTGRDDVVFGTVVSGRPPQLPGVETMVGLFINTVPVRVGLRPGTTVSELMSTVHDARTALLDHDYLGLSDIQRAAGQSELFDTVVVFENYPLGSGGENSELQVVESYGTDAPHYPLSLAIMPGPELGLRVQFRAELLEPAFVHRVLDQLHQLIRDAVTAPNSPLIAMRVAEHSAPDARPARTPVSLPALFQEQAARTPDAVALISETEEITYAELNARANGFARALVARGAGPESVVAVTLPRSTDSIIALLAIMKAGAAYLPVDPSYPAERIRFLIEDARPALVVDSVSADADPRDLAEVDPALPAYVIYTSGSTGTPKGVVVPHTGIASLAGAQAERLGLGPGSRVAQLASSSFDAAVMETLMALVTGGALVIPAPGAVAGAELAEFLRRNMITHALIPPTLLASVPETELGTLVVGGEACSAELVRRWAPGRRMVNAYGPTEITICATMSADLAPVGTPPIGTPVWGTTVHVLDSWLRPVPTGVTGELYVSGAGVARGYLGRPGLTAERFVACPGGGRMYRTGDLARWNTEGELEFVGRADQQVKVRGFRVEPGEVEAALTACPGVEHAVVIVRDDSLIGYVTGSATSAAVRAFAARRLPAHMVPAVVTLDEIPFTPNGKLDTVALPGMSGASRAPRTPVETVLCGLFAEVLGADEVGIDDGFFALGGHSLLATRLVSRIRSALDVELPIRALFDAPTVASLARSVYDAGAARPPITAVPRPEVIPLSHAQQRLWFLHKLEGPSATYNIPIALRLVGDLDVEALRAALHDVVNRHEALRTIFPDVDGRARQRILNEVVIDLPVIEDADPTESFTHAFDLATEIPILAELFRRDGEHVLVIVLHHIAGDGWSMRPLADDLATAYAARVEGEAPSWRPLPVQYADYALWQRENPIDGELAHWRSTLDGLPERIELPTDRPYPAVASYAGDEVRFDWDAGLCEGIAELARECDASVFMVVQAALAVTLSGLGAGTDIALGTPIAGRADEALDDLVGFFVNTLVLRTDLSGAPSFAEVVERVRESNLDAYAHQDVPFEHLVDQLRPARSLAHQPLVQVVLALQNLATPELELPGLTVSELPGTTGVAKFDLSFVVTEHGEGMAGAVEYRTDLFDRASVERIVEQLTSVVRTVLADPERSVAVIDLTPAVERERLVHDWNATTTPVPGATLPELFEAQAARTPDALAVGELTYRELDERANHLASVLASRGVGPEEVVAVALERSVEATIAFLAVLKAGGAHLPIDPSYPDDRVRMMLDDASPLITLNSTDIATMLAENASVEPIAPELANSAYVIYTSGSTGKPKGVVVSHQGVASLAGAQAERLGLGEGSRVLRLASPSFDAAVMETLMALLTGATLVVPEPEKPLAEVLREEKITHALIPPTLLATVPETDLPEFSTLVVGAEACPPELVRRWVPGRRMVNAYGPTEITICATLSADLVPGEAPPIGTPVWNTSVYVLDAYLRPVPVGVTGELYVAGAGVARGYLGRPGLTAERFLACPFGGRMYRTGDVVRWNYGGQLEFVGRADQQLKVRGFRVEPGEVEAALLDAGARQAAVAVRERMIVAYVVDAPADLSERLTKRLPEYLVPGAIVTLDELPLTPNGKLDRAALPDPVFESSSRGPRTATETVLCGLFAEVLGLGEVGVDDGFFDLGGDSISSIQLVSRARSAGLYLAPRDVFQHKTVAALAVIATTAPQHSVEDSGVGDVPATPIIAWLQGTGAPIDTFCQAMAVDLPGVDFDTVAAALRVVACHHDALRMRVDGSRITIPAPTGEVYLTRANSDPDAEFAAARDRLDVAAGVLWQAVWFEEEHRLLWVINHLAVDGVSWRILVPDLKAACAGTTELPPIGTSFRSWATRLAEQATSPERLAELDTWRRLLDGAVPLRSDRSSDGGALRITLSTEDTEPLLGAVPAAFHAGVQEVLLAGLAIALERTRGSGPTLVDVEGHGRHERAVPGVDLTRTVGWFTSVHPVRLEAGAADVGRTVKQVKENLRAVPGNGLGFGLLRHLNPETARQLDAPVDMAFNYLGRFTPQSGEGDALHGNSEIPSKYVLELNAVTEDRADGPRLVADWSWPGGSVTEADVRALAEAWFDALREITATGGGGLTPSDVPLAGLDQARVERIEAAYPGRVTEILPLSPLQEGLLFHADQGGDYLVQVALRLSGPVEATALRRAMDAVVRRHPNLGVAFWAADGERPVQVALRDTVVPWEDVDLEDLPDVLREAELEDVLDRDRHTAFVPATAPLLRCTLARLADDEHVFVLTNHHILLDGWSMPVLLSELFQLYQGEELPRATPYRDHLAWLSTQDRAVTEEVWRAELAGLDGPTLVGRSARPNGTRAQAVRELPEPITEAIGALARRRGVTVNSVVHAAWAVVLGGLAGREDVVFGVTVSGRPAELAGVESMVGLFINTIPARVRLRPDATLAELIDAVQDSQARVLDHQYLGLPDIHRVAGHSELFDSVVVFENYPLDEATVGGTGELSVTEVIGHDAPHYPLGLAIAPGKRVSLRLEFRADVIARDVAKRLLDQLEHVLAAAVSDDGKRLSALGFVDAVAEWNDTARDLDHATFPELFRAQAASTPNAVAVVGEEELTYAELDARSDELARRIVERGIGAEQCVVSVIPKSEEAVIAFLAVLKAGAVYLHVDVGQPEERVAFLLVDSAPVLALATTASAPLDLPTLLVDSQAECGVELPAAPHPASAAYAIYTSGSTGRPKPVVVAHSGLTSMVGTHVERLGLSADSRVLQFSALSFDVSIADMCMTLGAGATLVMAPAERLLPGAPLITTVAGQSITHVMMAASSLAAVPEGGIGAGTTIVTGGEACTPELVGRWAPGRALLNAYGPTEATVCATMSGPLSGAAPIGTPGWNTTVHVLDRWLRPVPVGAEGELYIGGAGVARGYLGRPALTAQRFVASPSGDRMYRTGDIVRWRRDGQLEFLRRDDDQVKVRGFRVELGEVEHALTAHPGVSQAVVILRENRLLAYVTPKINASFGASDALNDPFSALDAPNGSFRAPNAPNRPLAEEVRGFVGGRLPEYMVPSAVVVLDEIPLTPNGKVDRRALPEPDFTTVSRRPRTPTEELLAQLFSEVLGVAVNGVEDNFFDLGGHSLLANRLVTRVRAVFGVELPIRAVFESGTVDALARRLEANTVDSAMDVLVPLRAKGNRPALFCVHAAGGISWSYASLLRHVGHDTPVYGVQARALAGPDALPASIEEMAADYLERIREVQPEGPYHLLGWSFGGLVAHAIATLVQSEGGHVGVLALLDSAPTPEEDRGSVPRPGRREVLRMLLDDLGESDVSTEDTEEALAALRGGGGQLVDLLLEENSLANLVTGFAHNSDLQQEFVPGVFRGEVLLFSATESDEQTGAWESYVDGHVRQHPVNAAHRDLLRPEAVAEYGPILAEALNSADDKEKK</sequence>
<reference evidence="8" key="1">
    <citation type="journal article" date="2019" name="Int. J. Syst. Evol. Microbiol.">
        <title>The Global Catalogue of Microorganisms (GCM) 10K type strain sequencing project: providing services to taxonomists for standard genome sequencing and annotation.</title>
        <authorList>
            <consortium name="The Broad Institute Genomics Platform"/>
            <consortium name="The Broad Institute Genome Sequencing Center for Infectious Disease"/>
            <person name="Wu L."/>
            <person name="Ma J."/>
        </authorList>
    </citation>
    <scope>NUCLEOTIDE SEQUENCE [LARGE SCALE GENOMIC DNA]</scope>
    <source>
        <strain evidence="8">JCM 17342</strain>
    </source>
</reference>
<gene>
    <name evidence="7" type="ORF">GCM10022247_04010</name>
</gene>
<keyword evidence="2" id="KW-0596">Phosphopantetheine</keyword>
<feature type="domain" description="Carrier" evidence="6">
    <location>
        <begin position="887"/>
        <end position="962"/>
    </location>
</feature>
<protein>
    <recommendedName>
        <fullName evidence="6">Carrier domain-containing protein</fullName>
    </recommendedName>
</protein>
<dbReference type="InterPro" id="IPR001242">
    <property type="entry name" value="Condensation_dom"/>
</dbReference>
<proteinExistence type="predicted"/>
<feature type="domain" description="Carrier" evidence="6">
    <location>
        <begin position="3320"/>
        <end position="3395"/>
    </location>
</feature>
<dbReference type="SUPFAM" id="SSF56801">
    <property type="entry name" value="Acetyl-CoA synthetase-like"/>
    <property type="match status" value="3"/>
</dbReference>
<dbReference type="Gene3D" id="3.30.300.30">
    <property type="match status" value="3"/>
</dbReference>
<feature type="domain" description="Carrier" evidence="6">
    <location>
        <begin position="1870"/>
        <end position="1944"/>
    </location>
</feature>
<dbReference type="Pfam" id="PF13193">
    <property type="entry name" value="AMP-binding_C"/>
    <property type="match status" value="3"/>
</dbReference>
<dbReference type="PROSITE" id="PS00012">
    <property type="entry name" value="PHOSPHOPANTETHEINE"/>
    <property type="match status" value="3"/>
</dbReference>
<dbReference type="InterPro" id="IPR020845">
    <property type="entry name" value="AMP-binding_CS"/>
</dbReference>
<name>A0ABP7QW51_9PSEU</name>
<dbReference type="InterPro" id="IPR009081">
    <property type="entry name" value="PP-bd_ACP"/>
</dbReference>
<dbReference type="InterPro" id="IPR029058">
    <property type="entry name" value="AB_hydrolase_fold"/>
</dbReference>
<dbReference type="NCBIfam" id="TIGR01733">
    <property type="entry name" value="AA-adenyl-dom"/>
    <property type="match status" value="3"/>
</dbReference>
<dbReference type="Pfam" id="PF00975">
    <property type="entry name" value="Thioesterase"/>
    <property type="match status" value="1"/>
</dbReference>
<dbReference type="InterPro" id="IPR006162">
    <property type="entry name" value="Ppantetheine_attach_site"/>
</dbReference>
<comment type="cofactor">
    <cofactor evidence="1">
        <name>pantetheine 4'-phosphate</name>
        <dbReference type="ChEBI" id="CHEBI:47942"/>
    </cofactor>
</comment>
<dbReference type="Pfam" id="PF00668">
    <property type="entry name" value="Condensation"/>
    <property type="match status" value="4"/>
</dbReference>
<evidence type="ECO:0000256" key="5">
    <source>
        <dbReference type="ARBA" id="ARBA00023194"/>
    </source>
</evidence>
<keyword evidence="5" id="KW-0045">Antibiotic biosynthesis</keyword>
<dbReference type="NCBIfam" id="TIGR01720">
    <property type="entry name" value="NRPS-para261"/>
    <property type="match status" value="1"/>
</dbReference>
<dbReference type="InterPro" id="IPR020806">
    <property type="entry name" value="PKS_PP-bd"/>
</dbReference>
<comment type="caution">
    <text evidence="7">The sequence shown here is derived from an EMBL/GenBank/DDBJ whole genome shotgun (WGS) entry which is preliminary data.</text>
</comment>
<dbReference type="PANTHER" id="PTHR45527">
    <property type="entry name" value="NONRIBOSOMAL PEPTIDE SYNTHETASE"/>
    <property type="match status" value="1"/>
</dbReference>
<dbReference type="SUPFAM" id="SSF52777">
    <property type="entry name" value="CoA-dependent acyltransferases"/>
    <property type="match status" value="8"/>
</dbReference>
<evidence type="ECO:0000259" key="6">
    <source>
        <dbReference type="PROSITE" id="PS50075"/>
    </source>
</evidence>
<evidence type="ECO:0000313" key="8">
    <source>
        <dbReference type="Proteomes" id="UP001501747"/>
    </source>
</evidence>